<keyword evidence="8" id="KW-0131">Cell cycle</keyword>
<dbReference type="PANTHER" id="PTHR47755">
    <property type="entry name" value="CELL DIVISION PROTEIN FTSX"/>
    <property type="match status" value="1"/>
</dbReference>
<evidence type="ECO:0000256" key="1">
    <source>
        <dbReference type="ARBA" id="ARBA00004651"/>
    </source>
</evidence>
<keyword evidence="3 6" id="KW-0812">Transmembrane</keyword>
<reference evidence="9" key="1">
    <citation type="journal article" date="2019" name="Int. J. Syst. Evol. Microbiol.">
        <title>The Global Catalogue of Microorganisms (GCM) 10K type strain sequencing project: providing services to taxonomists for standard genome sequencing and annotation.</title>
        <authorList>
            <consortium name="The Broad Institute Genomics Platform"/>
            <consortium name="The Broad Institute Genome Sequencing Center for Infectious Disease"/>
            <person name="Wu L."/>
            <person name="Ma J."/>
        </authorList>
    </citation>
    <scope>NUCLEOTIDE SEQUENCE [LARGE SCALE GENOMIC DNA]</scope>
    <source>
        <strain evidence="9">KCTC 62164</strain>
    </source>
</reference>
<evidence type="ECO:0000259" key="7">
    <source>
        <dbReference type="Pfam" id="PF02687"/>
    </source>
</evidence>
<dbReference type="InterPro" id="IPR003838">
    <property type="entry name" value="ABC3_permease_C"/>
</dbReference>
<feature type="domain" description="ABC3 transporter permease C-terminal" evidence="7">
    <location>
        <begin position="170"/>
        <end position="285"/>
    </location>
</feature>
<accession>A0ABV7D0V8</accession>
<gene>
    <name evidence="8" type="ORF">ACFOKA_00910</name>
</gene>
<feature type="transmembrane region" description="Helical" evidence="6">
    <location>
        <begin position="21"/>
        <end position="41"/>
    </location>
</feature>
<keyword evidence="9" id="KW-1185">Reference proteome</keyword>
<proteinExistence type="predicted"/>
<evidence type="ECO:0000256" key="3">
    <source>
        <dbReference type="ARBA" id="ARBA00022692"/>
    </source>
</evidence>
<evidence type="ECO:0000313" key="9">
    <source>
        <dbReference type="Proteomes" id="UP001595444"/>
    </source>
</evidence>
<evidence type="ECO:0000256" key="2">
    <source>
        <dbReference type="ARBA" id="ARBA00022475"/>
    </source>
</evidence>
<keyword evidence="5 6" id="KW-0472">Membrane</keyword>
<keyword evidence="2" id="KW-1003">Cell membrane</keyword>
<feature type="transmembrane region" description="Helical" evidence="6">
    <location>
        <begin position="261"/>
        <end position="284"/>
    </location>
</feature>
<dbReference type="InterPro" id="IPR004513">
    <property type="entry name" value="FtsX"/>
</dbReference>
<keyword evidence="8" id="KW-0132">Cell division</keyword>
<dbReference type="RefSeq" id="WP_194214840.1">
    <property type="nucleotide sequence ID" value="NZ_CP061205.1"/>
</dbReference>
<feature type="transmembrane region" description="Helical" evidence="6">
    <location>
        <begin position="162"/>
        <end position="184"/>
    </location>
</feature>
<dbReference type="Pfam" id="PF02687">
    <property type="entry name" value="FtsX"/>
    <property type="match status" value="1"/>
</dbReference>
<organism evidence="8 9">
    <name type="scientific">Kordiimonas pumila</name>
    <dbReference type="NCBI Taxonomy" id="2161677"/>
    <lineage>
        <taxon>Bacteria</taxon>
        <taxon>Pseudomonadati</taxon>
        <taxon>Pseudomonadota</taxon>
        <taxon>Alphaproteobacteria</taxon>
        <taxon>Kordiimonadales</taxon>
        <taxon>Kordiimonadaceae</taxon>
        <taxon>Kordiimonas</taxon>
    </lineage>
</organism>
<dbReference type="Proteomes" id="UP001595444">
    <property type="component" value="Unassembled WGS sequence"/>
</dbReference>
<sequence>MWNRTLQFLPEQNLREGLLPWVIGVMLFLCTLSLAGALAIGNGLEEWSKSLTSSLTVQIVVEDTKERNAQTDSALTLIRATPGIESAEVMANAEVMALLSPWLGDMPIDSGLPVPTLIEIRLAENANVNTAALAERLKATAPGAQLDDHQEWMSQILDLASVIQLLLSGVVIMVLLSTVAIVIFGCRAGLATHRDIIEIMHFLGAEDKMIARAFDIRYMAHGLKGGFVGVLLAAGSLWLLSAMAEKMGQGLITASMPEITSLLWLIILPLGASCLTMMTARLTVRRALLDMM</sequence>
<evidence type="ECO:0000256" key="4">
    <source>
        <dbReference type="ARBA" id="ARBA00022989"/>
    </source>
</evidence>
<dbReference type="PANTHER" id="PTHR47755:SF1">
    <property type="entry name" value="CELL DIVISION PROTEIN FTSX"/>
    <property type="match status" value="1"/>
</dbReference>
<comment type="caution">
    <text evidence="8">The sequence shown here is derived from an EMBL/GenBank/DDBJ whole genome shotgun (WGS) entry which is preliminary data.</text>
</comment>
<evidence type="ECO:0000256" key="6">
    <source>
        <dbReference type="SAM" id="Phobius"/>
    </source>
</evidence>
<comment type="subcellular location">
    <subcellularLocation>
        <location evidence="1">Cell membrane</location>
        <topology evidence="1">Multi-pass membrane protein</topology>
    </subcellularLocation>
</comment>
<dbReference type="GO" id="GO:0051301">
    <property type="term" value="P:cell division"/>
    <property type="evidence" value="ECO:0007669"/>
    <property type="project" value="UniProtKB-KW"/>
</dbReference>
<protein>
    <submittedName>
        <fullName evidence="8">Cell division protein FtsX</fullName>
    </submittedName>
</protein>
<name>A0ABV7D0V8_9PROT</name>
<evidence type="ECO:0000313" key="8">
    <source>
        <dbReference type="EMBL" id="MFC3050456.1"/>
    </source>
</evidence>
<keyword evidence="4 6" id="KW-1133">Transmembrane helix</keyword>
<feature type="transmembrane region" description="Helical" evidence="6">
    <location>
        <begin position="218"/>
        <end position="241"/>
    </location>
</feature>
<dbReference type="EMBL" id="JBHRSL010000001">
    <property type="protein sequence ID" value="MFC3050456.1"/>
    <property type="molecule type" value="Genomic_DNA"/>
</dbReference>
<evidence type="ECO:0000256" key="5">
    <source>
        <dbReference type="ARBA" id="ARBA00023136"/>
    </source>
</evidence>